<proteinExistence type="predicted"/>
<dbReference type="Proteomes" id="UP000034264">
    <property type="component" value="Unassembled WGS sequence"/>
</dbReference>
<name>A0A0G1M4Q6_9BACT</name>
<reference evidence="1 2" key="1">
    <citation type="journal article" date="2015" name="Nature">
        <title>rRNA introns, odd ribosomes, and small enigmatic genomes across a large radiation of phyla.</title>
        <authorList>
            <person name="Brown C.T."/>
            <person name="Hug L.A."/>
            <person name="Thomas B.C."/>
            <person name="Sharon I."/>
            <person name="Castelle C.J."/>
            <person name="Singh A."/>
            <person name="Wilkins M.J."/>
            <person name="Williams K.H."/>
            <person name="Banfield J.F."/>
        </authorList>
    </citation>
    <scope>NUCLEOTIDE SEQUENCE [LARGE SCALE GENOMIC DNA]</scope>
</reference>
<dbReference type="EMBL" id="LCKS01000003">
    <property type="protein sequence ID" value="KKU03209.1"/>
    <property type="molecule type" value="Genomic_DNA"/>
</dbReference>
<sequence length="116" mass="13182">MIGLNYLGENWVPAGIDPRNWLTKPDNFTAFTKFASAFLTEISASSDNTEILLFTENRGRATAEQFRQTLGNLPSLLPNHLHKFRFVLHDLDLWLRGQAATNNPNLFTSVSPKHQR</sequence>
<protein>
    <submittedName>
        <fullName evidence="1">Uncharacterized protein</fullName>
    </submittedName>
</protein>
<dbReference type="AlphaFoldDB" id="A0A0G1M4Q6"/>
<comment type="caution">
    <text evidence="1">The sequence shown here is derived from an EMBL/GenBank/DDBJ whole genome shotgun (WGS) entry which is preliminary data.</text>
</comment>
<evidence type="ECO:0000313" key="2">
    <source>
        <dbReference type="Proteomes" id="UP000034264"/>
    </source>
</evidence>
<organism evidence="1 2">
    <name type="scientific">Candidatus Amesbacteria bacterium GW2011_GWC2_45_19</name>
    <dbReference type="NCBI Taxonomy" id="1618366"/>
    <lineage>
        <taxon>Bacteria</taxon>
        <taxon>Candidatus Amesiibacteriota</taxon>
    </lineage>
</organism>
<gene>
    <name evidence="1" type="ORF">UX05_C0003G0048</name>
</gene>
<evidence type="ECO:0000313" key="1">
    <source>
        <dbReference type="EMBL" id="KKU03209.1"/>
    </source>
</evidence>
<accession>A0A0G1M4Q6</accession>